<dbReference type="STRING" id="928856.SAMN04488049_10795"/>
<dbReference type="AlphaFoldDB" id="A0A0P1G858"/>
<keyword evidence="6" id="KW-1185">Reference proteome</keyword>
<evidence type="ECO:0000256" key="1">
    <source>
        <dbReference type="ARBA" id="ARBA00023015"/>
    </source>
</evidence>
<organism evidence="5 6">
    <name type="scientific">Tritonibacter multivorans</name>
    <dbReference type="NCBI Taxonomy" id="928856"/>
    <lineage>
        <taxon>Bacteria</taxon>
        <taxon>Pseudomonadati</taxon>
        <taxon>Pseudomonadota</taxon>
        <taxon>Alphaproteobacteria</taxon>
        <taxon>Rhodobacterales</taxon>
        <taxon>Paracoccaceae</taxon>
        <taxon>Tritonibacter</taxon>
    </lineage>
</organism>
<keyword evidence="1" id="KW-0805">Transcription regulation</keyword>
<evidence type="ECO:0000256" key="3">
    <source>
        <dbReference type="ARBA" id="ARBA00023163"/>
    </source>
</evidence>
<reference evidence="5 6" key="1">
    <citation type="submission" date="2015-09" db="EMBL/GenBank/DDBJ databases">
        <authorList>
            <consortium name="Swine Surveillance"/>
        </authorList>
    </citation>
    <scope>NUCLEOTIDE SEQUENCE [LARGE SCALE GENOMIC DNA]</scope>
    <source>
        <strain evidence="5 6">CECT 7557</strain>
    </source>
</reference>
<protein>
    <submittedName>
        <fullName evidence="5">Virulence-regulating protein VirS</fullName>
    </submittedName>
</protein>
<dbReference type="InterPro" id="IPR032687">
    <property type="entry name" value="AraC-type_N"/>
</dbReference>
<evidence type="ECO:0000313" key="5">
    <source>
        <dbReference type="EMBL" id="CUH77752.1"/>
    </source>
</evidence>
<evidence type="ECO:0000256" key="2">
    <source>
        <dbReference type="ARBA" id="ARBA00023125"/>
    </source>
</evidence>
<dbReference type="RefSeq" id="WP_058289638.1">
    <property type="nucleotide sequence ID" value="NZ_CYSD01000021.1"/>
</dbReference>
<keyword evidence="3" id="KW-0804">Transcription</keyword>
<dbReference type="PANTHER" id="PTHR47894:SF1">
    <property type="entry name" value="HTH-TYPE TRANSCRIPTIONAL REGULATOR VQSM"/>
    <property type="match status" value="1"/>
</dbReference>
<evidence type="ECO:0000259" key="4">
    <source>
        <dbReference type="PROSITE" id="PS01124"/>
    </source>
</evidence>
<keyword evidence="2" id="KW-0238">DNA-binding</keyword>
<dbReference type="GO" id="GO:0003700">
    <property type="term" value="F:DNA-binding transcription factor activity"/>
    <property type="evidence" value="ECO:0007669"/>
    <property type="project" value="InterPro"/>
</dbReference>
<dbReference type="SMART" id="SM00342">
    <property type="entry name" value="HTH_ARAC"/>
    <property type="match status" value="1"/>
</dbReference>
<dbReference type="GO" id="GO:0000976">
    <property type="term" value="F:transcription cis-regulatory region binding"/>
    <property type="evidence" value="ECO:0007669"/>
    <property type="project" value="TreeGrafter"/>
</dbReference>
<dbReference type="Pfam" id="PF12625">
    <property type="entry name" value="Arabinose_bd"/>
    <property type="match status" value="1"/>
</dbReference>
<feature type="domain" description="HTH araC/xylS-type" evidence="4">
    <location>
        <begin position="231"/>
        <end position="329"/>
    </location>
</feature>
<dbReference type="GO" id="GO:0005829">
    <property type="term" value="C:cytosol"/>
    <property type="evidence" value="ECO:0007669"/>
    <property type="project" value="TreeGrafter"/>
</dbReference>
<dbReference type="InterPro" id="IPR009057">
    <property type="entry name" value="Homeodomain-like_sf"/>
</dbReference>
<dbReference type="PROSITE" id="PS01124">
    <property type="entry name" value="HTH_ARAC_FAMILY_2"/>
    <property type="match status" value="1"/>
</dbReference>
<proteinExistence type="predicted"/>
<gene>
    <name evidence="5" type="primary">virS_2</name>
    <name evidence="5" type="ORF">TRM7557_01552</name>
</gene>
<evidence type="ECO:0000313" key="6">
    <source>
        <dbReference type="Proteomes" id="UP000052022"/>
    </source>
</evidence>
<dbReference type="InterPro" id="IPR018060">
    <property type="entry name" value="HTH_AraC"/>
</dbReference>
<name>A0A0P1G858_9RHOB</name>
<dbReference type="OrthoDB" id="9805730at2"/>
<accession>A0A0P1G858</accession>
<dbReference type="Pfam" id="PF12833">
    <property type="entry name" value="HTH_18"/>
    <property type="match status" value="1"/>
</dbReference>
<dbReference type="EMBL" id="CYSD01000021">
    <property type="protein sequence ID" value="CUH77752.1"/>
    <property type="molecule type" value="Genomic_DNA"/>
</dbReference>
<dbReference type="Gene3D" id="1.10.10.60">
    <property type="entry name" value="Homeodomain-like"/>
    <property type="match status" value="1"/>
</dbReference>
<sequence>MAQTERFPFVKGLKAGCALLKISPERVMRRAGLPLDLLENERRGITGEQLFNSWEATFAEIDSPDAVMEMAKAAARSPFKPALLAFSCSPNVSTGLERPNTFKPLVAPVQIRTTREADRLVVDVTSTMAHCPIPHSVCAFELVFFLELFRACTAHHMIPLRVALPGTHANIDKLEAFVGCPIDHGATLSFELAPEDADRRLLSEAEDLWPGFEKELRRQMMDWRGSQPTSARVKSALLELLPSGHATADAVCRELLMSKRSLYRHLARENITFQAILDETRTELSLHYLKNDEITVDEISYLLAYSDPNSFYRAFRNWTGMTPMQARERIATGQLDSGGLATPT</sequence>
<dbReference type="Proteomes" id="UP000052022">
    <property type="component" value="Unassembled WGS sequence"/>
</dbReference>
<dbReference type="PANTHER" id="PTHR47894">
    <property type="entry name" value="HTH-TYPE TRANSCRIPTIONAL REGULATOR GADX"/>
    <property type="match status" value="1"/>
</dbReference>
<dbReference type="SUPFAM" id="SSF46689">
    <property type="entry name" value="Homeodomain-like"/>
    <property type="match status" value="1"/>
</dbReference>